<dbReference type="PROSITE" id="PS50972">
    <property type="entry name" value="PTERIN_BINDING"/>
    <property type="match status" value="1"/>
</dbReference>
<evidence type="ECO:0000259" key="7">
    <source>
        <dbReference type="PROSITE" id="PS50972"/>
    </source>
</evidence>
<dbReference type="GO" id="GO:0005829">
    <property type="term" value="C:cytosol"/>
    <property type="evidence" value="ECO:0007669"/>
    <property type="project" value="TreeGrafter"/>
</dbReference>
<keyword evidence="6" id="KW-0170">Cobalt</keyword>
<comment type="similarity">
    <text evidence="1">Belongs to the vitamin-B12 dependent methionine synthase family.</text>
</comment>
<dbReference type="GO" id="GO:0046872">
    <property type="term" value="F:metal ion binding"/>
    <property type="evidence" value="ECO:0007669"/>
    <property type="project" value="UniProtKB-KW"/>
</dbReference>
<gene>
    <name evidence="8" type="ORF">S01H1_12995</name>
</gene>
<dbReference type="Pfam" id="PF00809">
    <property type="entry name" value="Pterin_bind"/>
    <property type="match status" value="1"/>
</dbReference>
<sequence length="224" mass="23910">MPMETRIWSKTRQVIVGPEHPAVIIGERINPTGKRRLAASLLAKDMGRVRRLARSQVEQGAAVLDINVGAAGVDEVELLPLAVKAVCEVTDVPLCLDSPNVEALRAALDVYEGKALINSVNGEEKKLEQVLPLVKEYGAAVIALTMDDSGIPSDAATRVAIATKIVERAEALGIPRHDVIIDCLALAICADCRTAMVTLDAIREVREQLGVNMTLGASNISFGL</sequence>
<name>X0T887_9ZZZZ</name>
<dbReference type="SUPFAM" id="SSF51717">
    <property type="entry name" value="Dihydropteroate synthetase-like"/>
    <property type="match status" value="1"/>
</dbReference>
<dbReference type="GO" id="GO:0050667">
    <property type="term" value="P:homocysteine metabolic process"/>
    <property type="evidence" value="ECO:0007669"/>
    <property type="project" value="TreeGrafter"/>
</dbReference>
<evidence type="ECO:0000256" key="5">
    <source>
        <dbReference type="ARBA" id="ARBA00022723"/>
    </source>
</evidence>
<dbReference type="GO" id="GO:0008705">
    <property type="term" value="F:methionine synthase activity"/>
    <property type="evidence" value="ECO:0007669"/>
    <property type="project" value="TreeGrafter"/>
</dbReference>
<evidence type="ECO:0000256" key="4">
    <source>
        <dbReference type="ARBA" id="ARBA00022679"/>
    </source>
</evidence>
<reference evidence="8" key="1">
    <citation type="journal article" date="2014" name="Front. Microbiol.">
        <title>High frequency of phylogenetically diverse reductive dehalogenase-homologous genes in deep subseafloor sedimentary metagenomes.</title>
        <authorList>
            <person name="Kawai M."/>
            <person name="Futagami T."/>
            <person name="Toyoda A."/>
            <person name="Takaki Y."/>
            <person name="Nishi S."/>
            <person name="Hori S."/>
            <person name="Arai W."/>
            <person name="Tsubouchi T."/>
            <person name="Morono Y."/>
            <person name="Uchiyama I."/>
            <person name="Ito T."/>
            <person name="Fujiyama A."/>
            <person name="Inagaki F."/>
            <person name="Takami H."/>
        </authorList>
    </citation>
    <scope>NUCLEOTIDE SEQUENCE</scope>
    <source>
        <strain evidence="8">Expedition CK06-06</strain>
    </source>
</reference>
<accession>X0T887</accession>
<dbReference type="InterPro" id="IPR011005">
    <property type="entry name" value="Dihydropteroate_synth-like_sf"/>
</dbReference>
<evidence type="ECO:0000313" key="8">
    <source>
        <dbReference type="EMBL" id="GAF72300.1"/>
    </source>
</evidence>
<evidence type="ECO:0000256" key="3">
    <source>
        <dbReference type="ARBA" id="ARBA00022628"/>
    </source>
</evidence>
<keyword evidence="3" id="KW-0846">Cobalamin</keyword>
<keyword evidence="5" id="KW-0479">Metal-binding</keyword>
<evidence type="ECO:0000256" key="1">
    <source>
        <dbReference type="ARBA" id="ARBA00010398"/>
    </source>
</evidence>
<evidence type="ECO:0000256" key="6">
    <source>
        <dbReference type="ARBA" id="ARBA00023285"/>
    </source>
</evidence>
<dbReference type="GO" id="GO:0032259">
    <property type="term" value="P:methylation"/>
    <property type="evidence" value="ECO:0007669"/>
    <property type="project" value="UniProtKB-KW"/>
</dbReference>
<dbReference type="InterPro" id="IPR050554">
    <property type="entry name" value="Met_Synthase/Corrinoid"/>
</dbReference>
<dbReference type="EMBL" id="BARS01006692">
    <property type="protein sequence ID" value="GAF72300.1"/>
    <property type="molecule type" value="Genomic_DNA"/>
</dbReference>
<dbReference type="Gene3D" id="3.20.20.20">
    <property type="entry name" value="Dihydropteroate synthase-like"/>
    <property type="match status" value="1"/>
</dbReference>
<feature type="non-terminal residue" evidence="8">
    <location>
        <position position="224"/>
    </location>
</feature>
<comment type="caution">
    <text evidence="8">The sequence shown here is derived from an EMBL/GenBank/DDBJ whole genome shotgun (WGS) entry which is preliminary data.</text>
</comment>
<proteinExistence type="inferred from homology"/>
<dbReference type="GO" id="GO:0046653">
    <property type="term" value="P:tetrahydrofolate metabolic process"/>
    <property type="evidence" value="ECO:0007669"/>
    <property type="project" value="TreeGrafter"/>
</dbReference>
<dbReference type="AlphaFoldDB" id="X0T887"/>
<dbReference type="GO" id="GO:0031419">
    <property type="term" value="F:cobalamin binding"/>
    <property type="evidence" value="ECO:0007669"/>
    <property type="project" value="UniProtKB-KW"/>
</dbReference>
<organism evidence="8">
    <name type="scientific">marine sediment metagenome</name>
    <dbReference type="NCBI Taxonomy" id="412755"/>
    <lineage>
        <taxon>unclassified sequences</taxon>
        <taxon>metagenomes</taxon>
        <taxon>ecological metagenomes</taxon>
    </lineage>
</organism>
<dbReference type="PANTHER" id="PTHR45833">
    <property type="entry name" value="METHIONINE SYNTHASE"/>
    <property type="match status" value="1"/>
</dbReference>
<dbReference type="InterPro" id="IPR000489">
    <property type="entry name" value="Pterin-binding_dom"/>
</dbReference>
<dbReference type="PANTHER" id="PTHR45833:SF1">
    <property type="entry name" value="METHIONINE SYNTHASE"/>
    <property type="match status" value="1"/>
</dbReference>
<evidence type="ECO:0000256" key="2">
    <source>
        <dbReference type="ARBA" id="ARBA00022603"/>
    </source>
</evidence>
<keyword evidence="2" id="KW-0489">Methyltransferase</keyword>
<feature type="domain" description="Pterin-binding" evidence="7">
    <location>
        <begin position="22"/>
        <end position="224"/>
    </location>
</feature>
<keyword evidence="4" id="KW-0808">Transferase</keyword>
<protein>
    <recommendedName>
        <fullName evidence="7">Pterin-binding domain-containing protein</fullName>
    </recommendedName>
</protein>